<evidence type="ECO:0000256" key="1">
    <source>
        <dbReference type="ARBA" id="ARBA00035644"/>
    </source>
</evidence>
<evidence type="ECO:0000313" key="4">
    <source>
        <dbReference type="Proteomes" id="UP001210770"/>
    </source>
</evidence>
<dbReference type="AlphaFoldDB" id="A0AAX3LMN3"/>
<accession>A0AAX3LMN3</accession>
<dbReference type="PROSITE" id="PS51384">
    <property type="entry name" value="FAD_FR"/>
    <property type="match status" value="1"/>
</dbReference>
<evidence type="ECO:0000313" key="3">
    <source>
        <dbReference type="EMBL" id="WCE69889.1"/>
    </source>
</evidence>
<name>A0AAX3LMN3_9RHOB</name>
<dbReference type="InterPro" id="IPR013113">
    <property type="entry name" value="SIP_FAD-bd"/>
</dbReference>
<gene>
    <name evidence="3" type="ORF">PL336_13950</name>
</gene>
<dbReference type="PANTHER" id="PTHR30157:SF0">
    <property type="entry name" value="NADPH-DEPENDENT FERRIC-CHELATE REDUCTASE"/>
    <property type="match status" value="1"/>
</dbReference>
<dbReference type="SUPFAM" id="SSF63380">
    <property type="entry name" value="Riboflavin synthase domain-like"/>
    <property type="match status" value="1"/>
</dbReference>
<evidence type="ECO:0000259" key="2">
    <source>
        <dbReference type="PROSITE" id="PS51384"/>
    </source>
</evidence>
<dbReference type="InterPro" id="IPR017938">
    <property type="entry name" value="Riboflavin_synthase-like_b-brl"/>
</dbReference>
<dbReference type="Pfam" id="PF08021">
    <property type="entry name" value="FAD_binding_9"/>
    <property type="match status" value="1"/>
</dbReference>
<dbReference type="GO" id="GO:0016491">
    <property type="term" value="F:oxidoreductase activity"/>
    <property type="evidence" value="ECO:0007669"/>
    <property type="project" value="InterPro"/>
</dbReference>
<dbReference type="InterPro" id="IPR039374">
    <property type="entry name" value="SIP_fam"/>
</dbReference>
<reference evidence="3" key="1">
    <citation type="submission" date="2023-01" db="EMBL/GenBank/DDBJ databases">
        <title>Comparative genomic analysis of cold water coral derived Sulfitobacter faviae: insights into their metabolism and habitat adaptation.</title>
        <authorList>
            <person name="Guo Y."/>
            <person name="Lin S."/>
            <person name="Huang Z."/>
            <person name="Tang K."/>
            <person name="Wang X."/>
        </authorList>
    </citation>
    <scope>NUCLEOTIDE SEQUENCE</scope>
    <source>
        <strain evidence="3">SCSIO W_1865</strain>
    </source>
</reference>
<proteinExistence type="inferred from homology"/>
<dbReference type="EMBL" id="CP116423">
    <property type="protein sequence ID" value="WCE69889.1"/>
    <property type="molecule type" value="Genomic_DNA"/>
</dbReference>
<dbReference type="RefSeq" id="WP_271688259.1">
    <property type="nucleotide sequence ID" value="NZ_CP116423.1"/>
</dbReference>
<dbReference type="Proteomes" id="UP001210770">
    <property type="component" value="Chromosome"/>
</dbReference>
<dbReference type="InterPro" id="IPR039261">
    <property type="entry name" value="FNR_nucleotide-bd"/>
</dbReference>
<dbReference type="InterPro" id="IPR007037">
    <property type="entry name" value="SIP_rossman_dom"/>
</dbReference>
<protein>
    <submittedName>
        <fullName evidence="3">Siderophore-interacting protein</fullName>
    </submittedName>
</protein>
<sequence length="347" mass="38076">MTIAKAKTTIPMDAPQEMLSQILSHLVDDHGMAFRAKGPTGHVFEQDGYRVEFDLCPRGLEVSLQAPGENAMQFSKEGMVHHVAEFDPALADRIRWQGVAQEAGETPQNFRLLEVLNSEILFEGMQRVTLHYPDIAELAPQGIHLRLILPRDASRTPVWPVMGANGAPVWPKGADELHARYVTLKNIRPEREEVDIDVVRHGSGLISQWAQNAHAGQRIGAMGPVGISALPKASSYFLAADGTGLPAVAQLLARLPEDAVGDVVAALPRGVSYRDYLPKTKLRVHALPPATFEAEVLGHAQALTDTGLGYAFFAGEFQNAQQLRGHFKTQLGMDKTRQICTAYWRRG</sequence>
<dbReference type="CDD" id="cd06193">
    <property type="entry name" value="siderophore_interacting"/>
    <property type="match status" value="1"/>
</dbReference>
<dbReference type="Pfam" id="PF04954">
    <property type="entry name" value="SIP"/>
    <property type="match status" value="1"/>
</dbReference>
<comment type="similarity">
    <text evidence="1">Belongs to the SIP oxidoreductase family.</text>
</comment>
<dbReference type="Gene3D" id="3.40.50.80">
    <property type="entry name" value="Nucleotide-binding domain of ferredoxin-NADP reductase (FNR) module"/>
    <property type="match status" value="1"/>
</dbReference>
<dbReference type="InterPro" id="IPR017927">
    <property type="entry name" value="FAD-bd_FR_type"/>
</dbReference>
<organism evidence="3 4">
    <name type="scientific">Sulfitobacter faviae</name>
    <dbReference type="NCBI Taxonomy" id="1775881"/>
    <lineage>
        <taxon>Bacteria</taxon>
        <taxon>Pseudomonadati</taxon>
        <taxon>Pseudomonadota</taxon>
        <taxon>Alphaproteobacteria</taxon>
        <taxon>Rhodobacterales</taxon>
        <taxon>Roseobacteraceae</taxon>
        <taxon>Sulfitobacter</taxon>
    </lineage>
</organism>
<dbReference type="Gene3D" id="2.40.30.10">
    <property type="entry name" value="Translation factors"/>
    <property type="match status" value="1"/>
</dbReference>
<dbReference type="PANTHER" id="PTHR30157">
    <property type="entry name" value="FERRIC REDUCTASE, NADPH-DEPENDENT"/>
    <property type="match status" value="1"/>
</dbReference>
<feature type="domain" description="FAD-binding FR-type" evidence="2">
    <location>
        <begin position="108"/>
        <end position="231"/>
    </location>
</feature>